<gene>
    <name evidence="1" type="ORF">S12H4_39836</name>
</gene>
<proteinExistence type="predicted"/>
<sequence length="108" mass="11951">MNNKEKHTTDKEKHRKKVWNNDKIPIIVDPETKIKEFLKPDILVDAIVAKKNLGTKITDASLVIALGPGFYAGRDVHIVVETNRGHNLGMVIIEGEAEKDTGIPGEIA</sequence>
<organism evidence="1">
    <name type="scientific">marine sediment metagenome</name>
    <dbReference type="NCBI Taxonomy" id="412755"/>
    <lineage>
        <taxon>unclassified sequences</taxon>
        <taxon>metagenomes</taxon>
        <taxon>ecological metagenomes</taxon>
    </lineage>
</organism>
<accession>X1TMW6</accession>
<dbReference type="EMBL" id="BARW01024119">
    <property type="protein sequence ID" value="GAI88905.1"/>
    <property type="molecule type" value="Genomic_DNA"/>
</dbReference>
<reference evidence="1" key="1">
    <citation type="journal article" date="2014" name="Front. Microbiol.">
        <title>High frequency of phylogenetically diverse reductive dehalogenase-homologous genes in deep subseafloor sedimentary metagenomes.</title>
        <authorList>
            <person name="Kawai M."/>
            <person name="Futagami T."/>
            <person name="Toyoda A."/>
            <person name="Takaki Y."/>
            <person name="Nishi S."/>
            <person name="Hori S."/>
            <person name="Arai W."/>
            <person name="Tsubouchi T."/>
            <person name="Morono Y."/>
            <person name="Uchiyama I."/>
            <person name="Ito T."/>
            <person name="Fujiyama A."/>
            <person name="Inagaki F."/>
            <person name="Takami H."/>
        </authorList>
    </citation>
    <scope>NUCLEOTIDE SEQUENCE</scope>
    <source>
        <strain evidence="1">Expedition CK06-06</strain>
    </source>
</reference>
<comment type="caution">
    <text evidence="1">The sequence shown here is derived from an EMBL/GenBank/DDBJ whole genome shotgun (WGS) entry which is preliminary data.</text>
</comment>
<feature type="non-terminal residue" evidence="1">
    <location>
        <position position="108"/>
    </location>
</feature>
<name>X1TMW6_9ZZZZ</name>
<evidence type="ECO:0000313" key="1">
    <source>
        <dbReference type="EMBL" id="GAI88905.1"/>
    </source>
</evidence>
<protein>
    <submittedName>
        <fullName evidence="1">Uncharacterized protein</fullName>
    </submittedName>
</protein>
<dbReference type="AlphaFoldDB" id="X1TMW6"/>